<keyword evidence="1" id="KW-1133">Transmembrane helix</keyword>
<dbReference type="EMBL" id="JACCEW010000042">
    <property type="protein sequence ID" value="NYT39123.1"/>
    <property type="molecule type" value="Genomic_DNA"/>
</dbReference>
<feature type="non-terminal residue" evidence="2">
    <location>
        <position position="125"/>
    </location>
</feature>
<proteinExistence type="predicted"/>
<evidence type="ECO:0000313" key="3">
    <source>
        <dbReference type="Proteomes" id="UP000580517"/>
    </source>
</evidence>
<sequence length="125" mass="13762">MPLSHSDAVMANSRILTEQSGPDDPLLIRAAVRRTHRAEKLKSIALIAPLFLFVLIVFAAPIALLLTQAVDNRVMGTTLIETSKALAQWEGQALPDDQAFDALAHDLSHTPYKLVAEVAKRLNYY</sequence>
<keyword evidence="3" id="KW-1185">Reference proteome</keyword>
<keyword evidence="1" id="KW-0472">Membrane</keyword>
<comment type="caution">
    <text evidence="2">The sequence shown here is derived from an EMBL/GenBank/DDBJ whole genome shotgun (WGS) entry which is preliminary data.</text>
</comment>
<dbReference type="Proteomes" id="UP000580517">
    <property type="component" value="Unassembled WGS sequence"/>
</dbReference>
<dbReference type="AlphaFoldDB" id="A0A853FGC2"/>
<accession>A0A853FGC2</accession>
<name>A0A853FGC2_9BURK</name>
<gene>
    <name evidence="2" type="ORF">H0A68_19845</name>
</gene>
<evidence type="ECO:0000313" key="2">
    <source>
        <dbReference type="EMBL" id="NYT39123.1"/>
    </source>
</evidence>
<feature type="transmembrane region" description="Helical" evidence="1">
    <location>
        <begin position="43"/>
        <end position="66"/>
    </location>
</feature>
<protein>
    <submittedName>
        <fullName evidence="2">ABC transporter permease</fullName>
    </submittedName>
</protein>
<organism evidence="2 3">
    <name type="scientific">Allopusillimonas soli</name>
    <dbReference type="NCBI Taxonomy" id="659016"/>
    <lineage>
        <taxon>Bacteria</taxon>
        <taxon>Pseudomonadati</taxon>
        <taxon>Pseudomonadota</taxon>
        <taxon>Betaproteobacteria</taxon>
        <taxon>Burkholderiales</taxon>
        <taxon>Alcaligenaceae</taxon>
        <taxon>Allopusillimonas</taxon>
    </lineage>
</organism>
<evidence type="ECO:0000256" key="1">
    <source>
        <dbReference type="SAM" id="Phobius"/>
    </source>
</evidence>
<reference evidence="2 3" key="1">
    <citation type="submission" date="2020-07" db="EMBL/GenBank/DDBJ databases">
        <title>Taxonomic revisions and descriptions of new bacterial species based on genomic comparisons in the high-G+C-content subgroup of the family Alcaligenaceae.</title>
        <authorList>
            <person name="Szabo A."/>
            <person name="Felfoldi T."/>
        </authorList>
    </citation>
    <scope>NUCLEOTIDE SEQUENCE [LARGE SCALE GENOMIC DNA]</scope>
    <source>
        <strain evidence="2 3">DSM 25264</strain>
    </source>
</reference>
<keyword evidence="1" id="KW-0812">Transmembrane</keyword>